<dbReference type="AlphaFoldDB" id="A0BUA4"/>
<dbReference type="Proteomes" id="UP000000600">
    <property type="component" value="Unassembled WGS sequence"/>
</dbReference>
<feature type="compositionally biased region" description="Polar residues" evidence="1">
    <location>
        <begin position="70"/>
        <end position="98"/>
    </location>
</feature>
<keyword evidence="3" id="KW-1185">Reference proteome</keyword>
<dbReference type="OMA" id="PNDTFED"/>
<gene>
    <name evidence="2" type="ORF">GSPATT00032353001</name>
</gene>
<dbReference type="InParanoid" id="A0BUA4"/>
<accession>A0BUA4</accession>
<dbReference type="EMBL" id="CT868018">
    <property type="protein sequence ID" value="CAK62121.1"/>
    <property type="molecule type" value="Genomic_DNA"/>
</dbReference>
<feature type="region of interest" description="Disordered" evidence="1">
    <location>
        <begin position="68"/>
        <end position="125"/>
    </location>
</feature>
<dbReference type="GeneID" id="5015303"/>
<dbReference type="RefSeq" id="XP_001429519.1">
    <property type="nucleotide sequence ID" value="XM_001429482.1"/>
</dbReference>
<dbReference type="OrthoDB" id="309425at2759"/>
<proteinExistence type="predicted"/>
<dbReference type="KEGG" id="ptm:GSPATT00032353001"/>
<feature type="compositionally biased region" description="Low complexity" evidence="1">
    <location>
        <begin position="99"/>
        <end position="125"/>
    </location>
</feature>
<dbReference type="HOGENOM" id="CLU_985018_0_0_1"/>
<reference evidence="2 3" key="1">
    <citation type="journal article" date="2006" name="Nature">
        <title>Global trends of whole-genome duplications revealed by the ciliate Paramecium tetraurelia.</title>
        <authorList>
            <consortium name="Genoscope"/>
            <person name="Aury J.-M."/>
            <person name="Jaillon O."/>
            <person name="Duret L."/>
            <person name="Noel B."/>
            <person name="Jubin C."/>
            <person name="Porcel B.M."/>
            <person name="Segurens B."/>
            <person name="Daubin V."/>
            <person name="Anthouard V."/>
            <person name="Aiach N."/>
            <person name="Arnaiz O."/>
            <person name="Billaut A."/>
            <person name="Beisson J."/>
            <person name="Blanc I."/>
            <person name="Bouhouche K."/>
            <person name="Camara F."/>
            <person name="Duharcourt S."/>
            <person name="Guigo R."/>
            <person name="Gogendeau D."/>
            <person name="Katinka M."/>
            <person name="Keller A.-M."/>
            <person name="Kissmehl R."/>
            <person name="Klotz C."/>
            <person name="Koll F."/>
            <person name="Le Moue A."/>
            <person name="Lepere C."/>
            <person name="Malinsky S."/>
            <person name="Nowacki M."/>
            <person name="Nowak J.K."/>
            <person name="Plattner H."/>
            <person name="Poulain J."/>
            <person name="Ruiz F."/>
            <person name="Serrano V."/>
            <person name="Zagulski M."/>
            <person name="Dessen P."/>
            <person name="Betermier M."/>
            <person name="Weissenbach J."/>
            <person name="Scarpelli C."/>
            <person name="Schachter V."/>
            <person name="Sperling L."/>
            <person name="Meyer E."/>
            <person name="Cohen J."/>
            <person name="Wincker P."/>
        </authorList>
    </citation>
    <scope>NUCLEOTIDE SEQUENCE [LARGE SCALE GENOMIC DNA]</scope>
    <source>
        <strain evidence="2 3">Stock d4-2</strain>
    </source>
</reference>
<name>A0BUA4_PARTE</name>
<organism evidence="2 3">
    <name type="scientific">Paramecium tetraurelia</name>
    <dbReference type="NCBI Taxonomy" id="5888"/>
    <lineage>
        <taxon>Eukaryota</taxon>
        <taxon>Sar</taxon>
        <taxon>Alveolata</taxon>
        <taxon>Ciliophora</taxon>
        <taxon>Intramacronucleata</taxon>
        <taxon>Oligohymenophorea</taxon>
        <taxon>Peniculida</taxon>
        <taxon>Parameciidae</taxon>
        <taxon>Paramecium</taxon>
    </lineage>
</organism>
<evidence type="ECO:0000256" key="1">
    <source>
        <dbReference type="SAM" id="MobiDB-lite"/>
    </source>
</evidence>
<protein>
    <submittedName>
        <fullName evidence="2">Uncharacterized protein</fullName>
    </submittedName>
</protein>
<evidence type="ECO:0000313" key="3">
    <source>
        <dbReference type="Proteomes" id="UP000000600"/>
    </source>
</evidence>
<sequence length="283" mass="31893">MSISFTVNGKQVQLKPNDTFEDIFDDHVKNGKFLDKVWRINDQQKPIQKSTKINQFLQGGERVECLDKNSVPSNFPSTNQPANQPGFTPTQQPTSPFVSQQQPTSPFIPQQPQSPFVAQPSKINQQPQIPIPAQIPSNIPAQNQQKPNSLQDVLKDQANKMLVNKMAIKRQEINDTSGNKETAVKTIKQFKVQIKEYGKIVTLESEDGSFKATFLEENASEAEQDNIVLSQHDIIQNPETQLKLAMGRNPSQSTKVLFLSGYKGIAIKWVTGLQTKFQFWLDE</sequence>
<evidence type="ECO:0000313" key="2">
    <source>
        <dbReference type="EMBL" id="CAK62121.1"/>
    </source>
</evidence>